<organism evidence="1 2">
    <name type="scientific">Ameca splendens</name>
    <dbReference type="NCBI Taxonomy" id="208324"/>
    <lineage>
        <taxon>Eukaryota</taxon>
        <taxon>Metazoa</taxon>
        <taxon>Chordata</taxon>
        <taxon>Craniata</taxon>
        <taxon>Vertebrata</taxon>
        <taxon>Euteleostomi</taxon>
        <taxon>Actinopterygii</taxon>
        <taxon>Neopterygii</taxon>
        <taxon>Teleostei</taxon>
        <taxon>Neoteleostei</taxon>
        <taxon>Acanthomorphata</taxon>
        <taxon>Ovalentaria</taxon>
        <taxon>Atherinomorphae</taxon>
        <taxon>Cyprinodontiformes</taxon>
        <taxon>Goodeidae</taxon>
        <taxon>Ameca</taxon>
    </lineage>
</organism>
<accession>A0ABV0YWH0</accession>
<name>A0ABV0YWH0_9TELE</name>
<proteinExistence type="predicted"/>
<dbReference type="Proteomes" id="UP001469553">
    <property type="component" value="Unassembled WGS sequence"/>
</dbReference>
<evidence type="ECO:0000313" key="1">
    <source>
        <dbReference type="EMBL" id="MEQ2298223.1"/>
    </source>
</evidence>
<reference evidence="1 2" key="1">
    <citation type="submission" date="2021-06" db="EMBL/GenBank/DDBJ databases">
        <authorList>
            <person name="Palmer J.M."/>
        </authorList>
    </citation>
    <scope>NUCLEOTIDE SEQUENCE [LARGE SCALE GENOMIC DNA]</scope>
    <source>
        <strain evidence="1 2">AS_MEX2019</strain>
        <tissue evidence="1">Muscle</tissue>
    </source>
</reference>
<protein>
    <submittedName>
        <fullName evidence="1">Uncharacterized protein</fullName>
    </submittedName>
</protein>
<dbReference type="EMBL" id="JAHRIP010047142">
    <property type="protein sequence ID" value="MEQ2298223.1"/>
    <property type="molecule type" value="Genomic_DNA"/>
</dbReference>
<comment type="caution">
    <text evidence="1">The sequence shown here is derived from an EMBL/GenBank/DDBJ whole genome shotgun (WGS) entry which is preliminary data.</text>
</comment>
<sequence>MKEDRPHKFKSSFEDCGTDGNREVVWVRKTTEEVSRQDVGWREGEDMQHRSQLEAKCLTMFLQHRSWTEVSEGPINGRLACKGLGIEFMMTWTFGHALYKKCLSALDALPGRREEKLFPVLKDGIWSRFCRHVGEHL</sequence>
<gene>
    <name evidence="1" type="ORF">AMECASPLE_003059</name>
</gene>
<evidence type="ECO:0000313" key="2">
    <source>
        <dbReference type="Proteomes" id="UP001469553"/>
    </source>
</evidence>
<keyword evidence="2" id="KW-1185">Reference proteome</keyword>